<dbReference type="PANTHER" id="PTHR31793">
    <property type="entry name" value="4-HYDROXYBENZOYL-COA THIOESTERASE FAMILY MEMBER"/>
    <property type="match status" value="1"/>
</dbReference>
<comment type="similarity">
    <text evidence="1">Belongs to the 4-hydroxybenzoyl-CoA thioesterase family.</text>
</comment>
<evidence type="ECO:0000256" key="2">
    <source>
        <dbReference type="ARBA" id="ARBA00022801"/>
    </source>
</evidence>
<keyword evidence="4" id="KW-1185">Reference proteome</keyword>
<accession>A0ABT3R0K8</accession>
<dbReference type="InterPro" id="IPR050563">
    <property type="entry name" value="4-hydroxybenzoyl-CoA_TE"/>
</dbReference>
<sequence length="144" mass="15619">MAASNFTDVADFPLRTSDKLRYADTDRQGHVNNAVFATFLETGRVELIAGDALADEGAAFVIARLELDFLSEVSWPGTVDIGTAVSEVGRSSFKLVQKVFQDGRAVAQAVTVIVQMNEATRKSHPLSENARQRLLELVRPAPGT</sequence>
<dbReference type="InterPro" id="IPR029069">
    <property type="entry name" value="HotDog_dom_sf"/>
</dbReference>
<dbReference type="Gene3D" id="3.10.129.10">
    <property type="entry name" value="Hotdog Thioesterase"/>
    <property type="match status" value="1"/>
</dbReference>
<dbReference type="SUPFAM" id="SSF54637">
    <property type="entry name" value="Thioesterase/thiol ester dehydrase-isomerase"/>
    <property type="match status" value="1"/>
</dbReference>
<dbReference type="EMBL" id="JAPEVI010000003">
    <property type="protein sequence ID" value="MCX2722656.1"/>
    <property type="molecule type" value="Genomic_DNA"/>
</dbReference>
<proteinExistence type="inferred from homology"/>
<dbReference type="Proteomes" id="UP001300261">
    <property type="component" value="Unassembled WGS sequence"/>
</dbReference>
<dbReference type="RefSeq" id="WP_265967109.1">
    <property type="nucleotide sequence ID" value="NZ_JAPEVI010000003.1"/>
</dbReference>
<dbReference type="Pfam" id="PF13279">
    <property type="entry name" value="4HBT_2"/>
    <property type="match status" value="1"/>
</dbReference>
<comment type="caution">
    <text evidence="3">The sequence shown here is derived from an EMBL/GenBank/DDBJ whole genome shotgun (WGS) entry which is preliminary data.</text>
</comment>
<evidence type="ECO:0000256" key="1">
    <source>
        <dbReference type="ARBA" id="ARBA00005953"/>
    </source>
</evidence>
<reference evidence="3 4" key="1">
    <citation type="journal article" date="2016" name="Int. J. Syst. Evol. Microbiol.">
        <title>Labrenzia salina sp. nov., isolated from the rhizosphere of the halophyte Arthrocnemum macrostachyum.</title>
        <authorList>
            <person name="Camacho M."/>
            <person name="Redondo-Gomez S."/>
            <person name="Rodriguez-Llorente I."/>
            <person name="Rohde M."/>
            <person name="Sproer C."/>
            <person name="Schumann P."/>
            <person name="Klenk H.P."/>
            <person name="Montero-Calasanz M.D.C."/>
        </authorList>
    </citation>
    <scope>NUCLEOTIDE SEQUENCE [LARGE SCALE GENOMIC DNA]</scope>
    <source>
        <strain evidence="3 4">DSM 29163</strain>
    </source>
</reference>
<evidence type="ECO:0000313" key="4">
    <source>
        <dbReference type="Proteomes" id="UP001300261"/>
    </source>
</evidence>
<dbReference type="CDD" id="cd00586">
    <property type="entry name" value="4HBT"/>
    <property type="match status" value="1"/>
</dbReference>
<protein>
    <submittedName>
        <fullName evidence="3">Thioesterase family protein</fullName>
    </submittedName>
</protein>
<gene>
    <name evidence="3" type="ORF">ON753_09700</name>
</gene>
<keyword evidence="2" id="KW-0378">Hydrolase</keyword>
<evidence type="ECO:0000313" key="3">
    <source>
        <dbReference type="EMBL" id="MCX2722656.1"/>
    </source>
</evidence>
<name>A0ABT3R0K8_9HYPH</name>
<organism evidence="3 4">
    <name type="scientific">Roseibium salinum</name>
    <dbReference type="NCBI Taxonomy" id="1604349"/>
    <lineage>
        <taxon>Bacteria</taxon>
        <taxon>Pseudomonadati</taxon>
        <taxon>Pseudomonadota</taxon>
        <taxon>Alphaproteobacteria</taxon>
        <taxon>Hyphomicrobiales</taxon>
        <taxon>Stappiaceae</taxon>
        <taxon>Roseibium</taxon>
    </lineage>
</organism>
<dbReference type="PANTHER" id="PTHR31793:SF27">
    <property type="entry name" value="NOVEL THIOESTERASE SUPERFAMILY DOMAIN AND SAPOSIN A-TYPE DOMAIN CONTAINING PROTEIN (0610012H03RIK)"/>
    <property type="match status" value="1"/>
</dbReference>